<dbReference type="Proteomes" id="UP000619534">
    <property type="component" value="Unassembled WGS sequence"/>
</dbReference>
<dbReference type="PROSITE" id="PS50949">
    <property type="entry name" value="HTH_GNTR"/>
    <property type="match status" value="1"/>
</dbReference>
<dbReference type="InterPro" id="IPR000524">
    <property type="entry name" value="Tscrpt_reg_HTH_GntR"/>
</dbReference>
<dbReference type="Pfam" id="PF00392">
    <property type="entry name" value="GntR"/>
    <property type="match status" value="1"/>
</dbReference>
<dbReference type="Gene3D" id="1.10.10.10">
    <property type="entry name" value="Winged helix-like DNA-binding domain superfamily/Winged helix DNA-binding domain"/>
    <property type="match status" value="1"/>
</dbReference>
<evidence type="ECO:0000259" key="4">
    <source>
        <dbReference type="PROSITE" id="PS50949"/>
    </source>
</evidence>
<evidence type="ECO:0000313" key="6">
    <source>
        <dbReference type="Proteomes" id="UP000619534"/>
    </source>
</evidence>
<evidence type="ECO:0000256" key="3">
    <source>
        <dbReference type="ARBA" id="ARBA00023163"/>
    </source>
</evidence>
<dbReference type="InterPro" id="IPR028978">
    <property type="entry name" value="Chorismate_lyase_/UTRA_dom_sf"/>
</dbReference>
<organism evidence="5 6">
    <name type="scientific">Thalassobacillus devorans</name>
    <dbReference type="NCBI Taxonomy" id="279813"/>
    <lineage>
        <taxon>Bacteria</taxon>
        <taxon>Bacillati</taxon>
        <taxon>Bacillota</taxon>
        <taxon>Bacilli</taxon>
        <taxon>Bacillales</taxon>
        <taxon>Bacillaceae</taxon>
        <taxon>Thalassobacillus</taxon>
    </lineage>
</organism>
<keyword evidence="1" id="KW-0805">Transcription regulation</keyword>
<dbReference type="SMART" id="SM00866">
    <property type="entry name" value="UTRA"/>
    <property type="match status" value="1"/>
</dbReference>
<sequence length="240" mass="28580">MPRAKYKKIYEDLKQKIENEFYQYQQLLPSENTMVKEYDCSRNTIRRAIGELASEGYVQTRHGHGARVIYQDFKQAEYMFGETETFKQFAIRNKKGHRTEVIVFEEVTVDERIHEETMMPVGVEVYHLQRVRYLDGDPVIMDYNYFRKDVVKDLTVDIAEDSIYEYLEREWNQRAVTAKRKMTVEKVTETDEKYLKMDGYNCVVVVTSHVFNGDGVMFEYTQSRHMPGNFVFFDQTQRKG</sequence>
<dbReference type="PANTHER" id="PTHR44846:SF12">
    <property type="entry name" value="HTH-TYPE TRANSCRIPTIONAL REGULATOR TRER"/>
    <property type="match status" value="1"/>
</dbReference>
<dbReference type="PRINTS" id="PR00035">
    <property type="entry name" value="HTHGNTR"/>
</dbReference>
<dbReference type="CDD" id="cd07377">
    <property type="entry name" value="WHTH_GntR"/>
    <property type="match status" value="1"/>
</dbReference>
<dbReference type="InterPro" id="IPR050679">
    <property type="entry name" value="Bact_HTH_transcr_reg"/>
</dbReference>
<dbReference type="SUPFAM" id="SSF64288">
    <property type="entry name" value="Chorismate lyase-like"/>
    <property type="match status" value="1"/>
</dbReference>
<evidence type="ECO:0000256" key="2">
    <source>
        <dbReference type="ARBA" id="ARBA00023125"/>
    </source>
</evidence>
<dbReference type="InterPro" id="IPR036390">
    <property type="entry name" value="WH_DNA-bd_sf"/>
</dbReference>
<protein>
    <submittedName>
        <fullName evidence="5">GntR family transcriptional regulator</fullName>
    </submittedName>
</protein>
<keyword evidence="6" id="KW-1185">Reference proteome</keyword>
<dbReference type="SMART" id="SM00345">
    <property type="entry name" value="HTH_GNTR"/>
    <property type="match status" value="1"/>
</dbReference>
<dbReference type="Gene3D" id="3.40.1410.10">
    <property type="entry name" value="Chorismate lyase-like"/>
    <property type="match status" value="1"/>
</dbReference>
<evidence type="ECO:0000313" key="5">
    <source>
        <dbReference type="EMBL" id="GGC78423.1"/>
    </source>
</evidence>
<accession>A0ABQ1NN43</accession>
<feature type="domain" description="HTH gntR-type" evidence="4">
    <location>
        <begin position="3"/>
        <end position="71"/>
    </location>
</feature>
<dbReference type="SUPFAM" id="SSF46785">
    <property type="entry name" value="Winged helix' DNA-binding domain"/>
    <property type="match status" value="1"/>
</dbReference>
<dbReference type="Pfam" id="PF07702">
    <property type="entry name" value="UTRA"/>
    <property type="match status" value="1"/>
</dbReference>
<dbReference type="InterPro" id="IPR036388">
    <property type="entry name" value="WH-like_DNA-bd_sf"/>
</dbReference>
<keyword evidence="2" id="KW-0238">DNA-binding</keyword>
<evidence type="ECO:0000256" key="1">
    <source>
        <dbReference type="ARBA" id="ARBA00023015"/>
    </source>
</evidence>
<proteinExistence type="predicted"/>
<gene>
    <name evidence="5" type="primary">treR</name>
    <name evidence="5" type="ORF">GCM10007216_06170</name>
</gene>
<dbReference type="InterPro" id="IPR011663">
    <property type="entry name" value="UTRA"/>
</dbReference>
<dbReference type="RefSeq" id="WP_062445248.1">
    <property type="nucleotide sequence ID" value="NZ_BMCJ01000001.1"/>
</dbReference>
<reference evidence="6" key="1">
    <citation type="journal article" date="2019" name="Int. J. Syst. Evol. Microbiol.">
        <title>The Global Catalogue of Microorganisms (GCM) 10K type strain sequencing project: providing services to taxonomists for standard genome sequencing and annotation.</title>
        <authorList>
            <consortium name="The Broad Institute Genomics Platform"/>
            <consortium name="The Broad Institute Genome Sequencing Center for Infectious Disease"/>
            <person name="Wu L."/>
            <person name="Ma J."/>
        </authorList>
    </citation>
    <scope>NUCLEOTIDE SEQUENCE [LARGE SCALE GENOMIC DNA]</scope>
    <source>
        <strain evidence="6">CCM 7282</strain>
    </source>
</reference>
<comment type="caution">
    <text evidence="5">The sequence shown here is derived from an EMBL/GenBank/DDBJ whole genome shotgun (WGS) entry which is preliminary data.</text>
</comment>
<dbReference type="EMBL" id="BMCJ01000001">
    <property type="protein sequence ID" value="GGC78423.1"/>
    <property type="molecule type" value="Genomic_DNA"/>
</dbReference>
<keyword evidence="3" id="KW-0804">Transcription</keyword>
<dbReference type="PANTHER" id="PTHR44846">
    <property type="entry name" value="MANNOSYL-D-GLYCERATE TRANSPORT/METABOLISM SYSTEM REPRESSOR MNGR-RELATED"/>
    <property type="match status" value="1"/>
</dbReference>
<name>A0ABQ1NN43_9BACI</name>